<dbReference type="STRING" id="1122189.SAMN02745165_03224"/>
<dbReference type="GO" id="GO:0005198">
    <property type="term" value="F:structural molecule activity"/>
    <property type="evidence" value="ECO:0007669"/>
    <property type="project" value="InterPro"/>
</dbReference>
<evidence type="ECO:0000256" key="4">
    <source>
        <dbReference type="ARBA" id="ARBA00023143"/>
    </source>
</evidence>
<keyword evidence="3" id="KW-0732">Signal</keyword>
<dbReference type="OrthoDB" id="9786431at2"/>
<dbReference type="HAMAP" id="MF_00416">
    <property type="entry name" value="FlgI"/>
    <property type="match status" value="1"/>
</dbReference>
<dbReference type="NCBIfam" id="NF003676">
    <property type="entry name" value="PRK05303.1"/>
    <property type="match status" value="1"/>
</dbReference>
<dbReference type="GO" id="GO:0009428">
    <property type="term" value="C:bacterial-type flagellum basal body, distal rod, P ring"/>
    <property type="evidence" value="ECO:0007669"/>
    <property type="project" value="InterPro"/>
</dbReference>
<dbReference type="GO" id="GO:0030288">
    <property type="term" value="C:outer membrane-bounded periplasmic space"/>
    <property type="evidence" value="ECO:0007669"/>
    <property type="project" value="InterPro"/>
</dbReference>
<dbReference type="PANTHER" id="PTHR30381:SF0">
    <property type="entry name" value="FLAGELLAR P-RING PROTEIN"/>
    <property type="match status" value="1"/>
</dbReference>
<dbReference type="GO" id="GO:0071973">
    <property type="term" value="P:bacterial-type flagellum-dependent cell motility"/>
    <property type="evidence" value="ECO:0007669"/>
    <property type="project" value="InterPro"/>
</dbReference>
<evidence type="ECO:0000256" key="5">
    <source>
        <dbReference type="HAMAP-Rule" id="MF_00416"/>
    </source>
</evidence>
<evidence type="ECO:0000313" key="7">
    <source>
        <dbReference type="Proteomes" id="UP000184171"/>
    </source>
</evidence>
<reference evidence="6 7" key="1">
    <citation type="submission" date="2016-11" db="EMBL/GenBank/DDBJ databases">
        <authorList>
            <person name="Jaros S."/>
            <person name="Januszkiewicz K."/>
            <person name="Wedrychowicz H."/>
        </authorList>
    </citation>
    <scope>NUCLEOTIDE SEQUENCE [LARGE SCALE GENOMIC DNA]</scope>
    <source>
        <strain evidence="6 7">DSM 5091</strain>
    </source>
</reference>
<dbReference type="Pfam" id="PF02119">
    <property type="entry name" value="FlgI"/>
    <property type="match status" value="1"/>
</dbReference>
<evidence type="ECO:0000313" key="6">
    <source>
        <dbReference type="EMBL" id="SHJ80621.1"/>
    </source>
</evidence>
<name>A0A1M6MB02_MALRU</name>
<organism evidence="6 7">
    <name type="scientific">Malonomonas rubra DSM 5091</name>
    <dbReference type="NCBI Taxonomy" id="1122189"/>
    <lineage>
        <taxon>Bacteria</taxon>
        <taxon>Pseudomonadati</taxon>
        <taxon>Thermodesulfobacteriota</taxon>
        <taxon>Desulfuromonadia</taxon>
        <taxon>Desulfuromonadales</taxon>
        <taxon>Geopsychrobacteraceae</taxon>
        <taxon>Malonomonas</taxon>
    </lineage>
</organism>
<dbReference type="PRINTS" id="PR01010">
    <property type="entry name" value="FLGPRINGFLGI"/>
</dbReference>
<sequence>MTLKNFSDKVIILLLLLWAVVLLSTADASRIKELAQLEGVRSNQLVGYGLVVGLNGTGDSAATQFTIQSLVNMMERLGVTVDPNTVSVSNVAAVIVTAGLPPFARAGTSIDVSVSSVGDAVNLAGGTLLMTPLKAADGKIYAVAQGPLVVGSLAFGGEAAKIQKNHPTAGRIPDGALVEREVPFVFGQQRDLKYRLKDSDFTTISRMTDAVNEYFGGNIARSLDAGQMQVMVPDRYLDRVVDFVAELETLDVTPDTLARIVVNEKTGTIVMGDRVRISTVAVSHGNLNLVISESSAVSQPLPFTDGDTIETEDTLIDITEEKGNLVVMQEAVSIGDVAAALNAIGASPRDLIAIFQAIKAAGALHADLVIL</sequence>
<accession>A0A1M6MB02</accession>
<dbReference type="InterPro" id="IPR001782">
    <property type="entry name" value="Flag_FlgI"/>
</dbReference>
<proteinExistence type="inferred from homology"/>
<dbReference type="Proteomes" id="UP000184171">
    <property type="component" value="Unassembled WGS sequence"/>
</dbReference>
<comment type="similarity">
    <text evidence="5">Belongs to the FlgI family.</text>
</comment>
<comment type="subunit">
    <text evidence="5">The basal body constitutes a major portion of the flagellar organelle and consists of four rings (L,P,S, and M) mounted on a central rod.</text>
</comment>
<keyword evidence="7" id="KW-1185">Reference proteome</keyword>
<dbReference type="AlphaFoldDB" id="A0A1M6MB02"/>
<keyword evidence="6" id="KW-0282">Flagellum</keyword>
<dbReference type="EMBL" id="FQZT01000017">
    <property type="protein sequence ID" value="SHJ80621.1"/>
    <property type="molecule type" value="Genomic_DNA"/>
</dbReference>
<protein>
    <recommendedName>
        <fullName evidence="5">Flagellar P-ring protein</fullName>
    </recommendedName>
    <alternativeName>
        <fullName evidence="5">Basal body P-ring protein</fullName>
    </alternativeName>
</protein>
<evidence type="ECO:0000256" key="3">
    <source>
        <dbReference type="ARBA" id="ARBA00022729"/>
    </source>
</evidence>
<dbReference type="PANTHER" id="PTHR30381">
    <property type="entry name" value="FLAGELLAR P-RING PERIPLASMIC PROTEIN FLGI"/>
    <property type="match status" value="1"/>
</dbReference>
<comment type="function">
    <text evidence="1 5">Assembles around the rod to form the L-ring and probably protects the motor/basal body from shearing forces during rotation.</text>
</comment>
<evidence type="ECO:0000256" key="1">
    <source>
        <dbReference type="ARBA" id="ARBA00002591"/>
    </source>
</evidence>
<comment type="subcellular location">
    <subcellularLocation>
        <location evidence="2 5">Bacterial flagellum basal body</location>
    </subcellularLocation>
</comment>
<keyword evidence="4 5" id="KW-0975">Bacterial flagellum</keyword>
<keyword evidence="6" id="KW-0969">Cilium</keyword>
<dbReference type="RefSeq" id="WP_072909761.1">
    <property type="nucleotide sequence ID" value="NZ_FQZT01000017.1"/>
</dbReference>
<evidence type="ECO:0000256" key="2">
    <source>
        <dbReference type="ARBA" id="ARBA00004117"/>
    </source>
</evidence>
<gene>
    <name evidence="5" type="primary">flgI</name>
    <name evidence="6" type="ORF">SAMN02745165_03224</name>
</gene>
<keyword evidence="6" id="KW-0966">Cell projection</keyword>